<keyword evidence="2" id="KW-1185">Reference proteome</keyword>
<gene>
    <name evidence="1" type="ORF">ANCDUO_17437</name>
</gene>
<dbReference type="OrthoDB" id="18193at2759"/>
<protein>
    <submittedName>
        <fullName evidence="1">Uncharacterized protein</fullName>
    </submittedName>
</protein>
<dbReference type="Proteomes" id="UP000054047">
    <property type="component" value="Unassembled WGS sequence"/>
</dbReference>
<dbReference type="AlphaFoldDB" id="A0A0C2G5W7"/>
<evidence type="ECO:0000313" key="2">
    <source>
        <dbReference type="Proteomes" id="UP000054047"/>
    </source>
</evidence>
<name>A0A0C2G5W7_9BILA</name>
<proteinExistence type="predicted"/>
<accession>A0A0C2G5W7</accession>
<organism evidence="1 2">
    <name type="scientific">Ancylostoma duodenale</name>
    <dbReference type="NCBI Taxonomy" id="51022"/>
    <lineage>
        <taxon>Eukaryota</taxon>
        <taxon>Metazoa</taxon>
        <taxon>Ecdysozoa</taxon>
        <taxon>Nematoda</taxon>
        <taxon>Chromadorea</taxon>
        <taxon>Rhabditida</taxon>
        <taxon>Rhabditina</taxon>
        <taxon>Rhabditomorpha</taxon>
        <taxon>Strongyloidea</taxon>
        <taxon>Ancylostomatidae</taxon>
        <taxon>Ancylostomatinae</taxon>
        <taxon>Ancylostoma</taxon>
    </lineage>
</organism>
<reference evidence="1 2" key="1">
    <citation type="submission" date="2013-12" db="EMBL/GenBank/DDBJ databases">
        <title>Draft genome of the parsitic nematode Ancylostoma duodenale.</title>
        <authorList>
            <person name="Mitreva M."/>
        </authorList>
    </citation>
    <scope>NUCLEOTIDE SEQUENCE [LARGE SCALE GENOMIC DNA]</scope>
    <source>
        <strain evidence="1 2">Zhejiang</strain>
    </source>
</reference>
<dbReference type="EMBL" id="KN743591">
    <property type="protein sequence ID" value="KIH52461.1"/>
    <property type="molecule type" value="Genomic_DNA"/>
</dbReference>
<sequence>MKDDVLSQFISEPSAILNALYLGPLGAPTVEAFASGRSAEFRKQCRGVLAEVEVAMKSPEEFRSESLKSIMHIRMFYLKQEQRPIFQWDGHVLL</sequence>
<evidence type="ECO:0000313" key="1">
    <source>
        <dbReference type="EMBL" id="KIH52461.1"/>
    </source>
</evidence>